<evidence type="ECO:0000256" key="7">
    <source>
        <dbReference type="ARBA" id="ARBA00032166"/>
    </source>
</evidence>
<keyword evidence="4" id="KW-0808">Transferase</keyword>
<evidence type="ECO:0000313" key="11">
    <source>
        <dbReference type="EMBL" id="POY72040.1"/>
    </source>
</evidence>
<evidence type="ECO:0000256" key="2">
    <source>
        <dbReference type="ARBA" id="ARBA00020451"/>
    </source>
</evidence>
<name>A0A2S5B5H9_9BASI</name>
<organism evidence="11 12">
    <name type="scientific">Rhodotorula taiwanensis</name>
    <dbReference type="NCBI Taxonomy" id="741276"/>
    <lineage>
        <taxon>Eukaryota</taxon>
        <taxon>Fungi</taxon>
        <taxon>Dikarya</taxon>
        <taxon>Basidiomycota</taxon>
        <taxon>Pucciniomycotina</taxon>
        <taxon>Microbotryomycetes</taxon>
        <taxon>Sporidiobolales</taxon>
        <taxon>Sporidiobolaceae</taxon>
        <taxon>Rhodotorula</taxon>
    </lineage>
</organism>
<evidence type="ECO:0000256" key="6">
    <source>
        <dbReference type="ARBA" id="ARBA00031792"/>
    </source>
</evidence>
<reference evidence="11 12" key="1">
    <citation type="journal article" date="2018" name="Front. Microbiol.">
        <title>Prospects for Fungal Bioremediation of Acidic Radioactive Waste Sites: Characterization and Genome Sequence of Rhodotorula taiwanensis MD1149.</title>
        <authorList>
            <person name="Tkavc R."/>
            <person name="Matrosova V.Y."/>
            <person name="Grichenko O.E."/>
            <person name="Gostincar C."/>
            <person name="Volpe R.P."/>
            <person name="Klimenkova P."/>
            <person name="Gaidamakova E.K."/>
            <person name="Zhou C.E."/>
            <person name="Stewart B.J."/>
            <person name="Lyman M.G."/>
            <person name="Malfatti S.A."/>
            <person name="Rubinfeld B."/>
            <person name="Courtot M."/>
            <person name="Singh J."/>
            <person name="Dalgard C.L."/>
            <person name="Hamilton T."/>
            <person name="Frey K.G."/>
            <person name="Gunde-Cimerman N."/>
            <person name="Dugan L."/>
            <person name="Daly M.J."/>
        </authorList>
    </citation>
    <scope>NUCLEOTIDE SEQUENCE [LARGE SCALE GENOMIC DNA]</scope>
    <source>
        <strain evidence="11 12">MD1149</strain>
    </source>
</reference>
<dbReference type="Proteomes" id="UP000237144">
    <property type="component" value="Unassembled WGS sequence"/>
</dbReference>
<dbReference type="Gene3D" id="3.40.1280.30">
    <property type="match status" value="1"/>
</dbReference>
<dbReference type="PANTHER" id="PTHR13563">
    <property type="entry name" value="TRNA (GUANINE-9-) METHYLTRANSFERASE"/>
    <property type="match status" value="1"/>
</dbReference>
<keyword evidence="12" id="KW-1185">Reference proteome</keyword>
<feature type="compositionally biased region" description="Low complexity" evidence="9">
    <location>
        <begin position="1"/>
        <end position="45"/>
    </location>
</feature>
<dbReference type="InterPro" id="IPR007356">
    <property type="entry name" value="tRNA_m1G_MeTrfase_euk"/>
</dbReference>
<dbReference type="InterPro" id="IPR038459">
    <property type="entry name" value="MT_TRM10-typ_sf"/>
</dbReference>
<sequence>MDPVEPALASEPALEAPAEPTLDSTTAATTTTMATPGALPPAAMTKSALKRQRRQEAWQSQKLARRAAEKDKKRQRKLELRQRVDAGEMEKPRNLKKLKRKEATRDKQLHPARVCIDLGFDHLMSDKEIKSMAAQLAYCYSANRLSPRPFPLLITSFTGRLREAYKNRQDWQSWKGVEWWEEGIEQLYTGVPEHQEEEQQREAVPEHATSEGCAASLDATGVTPVTSSEAVEPIASTSAAVPPASGAAVTAAAAAPPIALGSLSGQPRSRAPRSTVVYLTGDSPNVLTSLEPGHTYILGGIVDRNRYKRLCLDKAELELGGIRHAQLPIGEALPELKTRKVLTVNQVVEILVKWVEQQEEQQQDRANRAEDDGGDGDGTGTGTAVPLKEGKEAWEAALRSVMPTRKFDPDGKKKRREARKAAGGGGTGGATGGDDDGDSSDDDDDGGADLDSVYVARDEDDEEAADDEDVSMDRTPDAAGAEASSHAVAGPGASAEPSAAPAAATTASTEPPASSSATKV</sequence>
<proteinExistence type="predicted"/>
<evidence type="ECO:0000256" key="3">
    <source>
        <dbReference type="ARBA" id="ARBA00022603"/>
    </source>
</evidence>
<accession>A0A2S5B5H9</accession>
<comment type="caution">
    <text evidence="11">The sequence shown here is derived from an EMBL/GenBank/DDBJ whole genome shotgun (WGS) entry which is preliminary data.</text>
</comment>
<dbReference type="EC" id="2.1.1.221" evidence="1"/>
<evidence type="ECO:0000256" key="1">
    <source>
        <dbReference type="ARBA" id="ARBA00012797"/>
    </source>
</evidence>
<feature type="compositionally biased region" description="Gly residues" evidence="9">
    <location>
        <begin position="422"/>
        <end position="432"/>
    </location>
</feature>
<feature type="compositionally biased region" description="Low complexity" evidence="9">
    <location>
        <begin position="478"/>
        <end position="520"/>
    </location>
</feature>
<dbReference type="PROSITE" id="PS51675">
    <property type="entry name" value="SAM_MT_TRM10"/>
    <property type="match status" value="1"/>
</dbReference>
<feature type="region of interest" description="Disordered" evidence="9">
    <location>
        <begin position="362"/>
        <end position="520"/>
    </location>
</feature>
<feature type="compositionally biased region" description="Acidic residues" evidence="9">
    <location>
        <begin position="458"/>
        <end position="470"/>
    </location>
</feature>
<protein>
    <recommendedName>
        <fullName evidence="2">tRNA (guanine(9)-N1)-methyltransferase</fullName>
        <ecNumber evidence="1">2.1.1.221</ecNumber>
    </recommendedName>
    <alternativeName>
        <fullName evidence="7">tRNA methyltransferase 10</fullName>
    </alternativeName>
    <alternativeName>
        <fullName evidence="6">tRNA(m1G9)-methyltransferase</fullName>
    </alternativeName>
</protein>
<dbReference type="STRING" id="741276.A0A2S5B5H9"/>
<keyword evidence="3" id="KW-0489">Methyltransferase</keyword>
<dbReference type="EMBL" id="PJQD01000060">
    <property type="protein sequence ID" value="POY72040.1"/>
    <property type="molecule type" value="Genomic_DNA"/>
</dbReference>
<dbReference type="GO" id="GO:0005634">
    <property type="term" value="C:nucleus"/>
    <property type="evidence" value="ECO:0007669"/>
    <property type="project" value="TreeGrafter"/>
</dbReference>
<dbReference type="PANTHER" id="PTHR13563:SF13">
    <property type="entry name" value="TRNA METHYLTRANSFERASE 10 HOMOLOG A"/>
    <property type="match status" value="1"/>
</dbReference>
<evidence type="ECO:0000256" key="4">
    <source>
        <dbReference type="ARBA" id="ARBA00022679"/>
    </source>
</evidence>
<feature type="region of interest" description="Disordered" evidence="9">
    <location>
        <begin position="1"/>
        <end position="91"/>
    </location>
</feature>
<evidence type="ECO:0000259" key="10">
    <source>
        <dbReference type="PROSITE" id="PS51675"/>
    </source>
</evidence>
<comment type="catalytic activity">
    <reaction evidence="8">
        <text>guanosine(9) in tRNA + S-adenosyl-L-methionine = N(1)-methylguanosine(9) in tRNA + S-adenosyl-L-homocysteine + H(+)</text>
        <dbReference type="Rhea" id="RHEA:43156"/>
        <dbReference type="Rhea" id="RHEA-COMP:10367"/>
        <dbReference type="Rhea" id="RHEA-COMP:10368"/>
        <dbReference type="ChEBI" id="CHEBI:15378"/>
        <dbReference type="ChEBI" id="CHEBI:57856"/>
        <dbReference type="ChEBI" id="CHEBI:59789"/>
        <dbReference type="ChEBI" id="CHEBI:73542"/>
        <dbReference type="ChEBI" id="CHEBI:74269"/>
        <dbReference type="EC" id="2.1.1.221"/>
    </reaction>
</comment>
<dbReference type="CDD" id="cd18089">
    <property type="entry name" value="SPOUT_Trm10-like"/>
    <property type="match status" value="1"/>
</dbReference>
<dbReference type="OrthoDB" id="278300at2759"/>
<dbReference type="GO" id="GO:0000049">
    <property type="term" value="F:tRNA binding"/>
    <property type="evidence" value="ECO:0007669"/>
    <property type="project" value="TreeGrafter"/>
</dbReference>
<feature type="compositionally biased region" description="Basic and acidic residues" evidence="9">
    <location>
        <begin position="362"/>
        <end position="371"/>
    </location>
</feature>
<dbReference type="GO" id="GO:0002939">
    <property type="term" value="P:tRNA N1-guanine methylation"/>
    <property type="evidence" value="ECO:0007669"/>
    <property type="project" value="TreeGrafter"/>
</dbReference>
<dbReference type="GO" id="GO:0052905">
    <property type="term" value="F:tRNA (guanosine(9)-N1)-methyltransferase activity"/>
    <property type="evidence" value="ECO:0007669"/>
    <property type="project" value="UniProtKB-EC"/>
</dbReference>
<dbReference type="InterPro" id="IPR028564">
    <property type="entry name" value="MT_TRM10-typ"/>
</dbReference>
<evidence type="ECO:0000256" key="5">
    <source>
        <dbReference type="ARBA" id="ARBA00022691"/>
    </source>
</evidence>
<gene>
    <name evidence="11" type="ORF">BMF94_4910</name>
</gene>
<keyword evidence="5" id="KW-0949">S-adenosyl-L-methionine</keyword>
<dbReference type="AlphaFoldDB" id="A0A2S5B5H9"/>
<feature type="compositionally biased region" description="Basic and acidic residues" evidence="9">
    <location>
        <begin position="66"/>
        <end position="91"/>
    </location>
</feature>
<evidence type="ECO:0000256" key="9">
    <source>
        <dbReference type="SAM" id="MobiDB-lite"/>
    </source>
</evidence>
<feature type="compositionally biased region" description="Acidic residues" evidence="9">
    <location>
        <begin position="433"/>
        <end position="448"/>
    </location>
</feature>
<evidence type="ECO:0000256" key="8">
    <source>
        <dbReference type="ARBA" id="ARBA00048434"/>
    </source>
</evidence>
<evidence type="ECO:0000313" key="12">
    <source>
        <dbReference type="Proteomes" id="UP000237144"/>
    </source>
</evidence>
<feature type="domain" description="SAM-dependent MTase TRM10-type" evidence="10">
    <location>
        <begin position="99"/>
        <end position="392"/>
    </location>
</feature>